<dbReference type="SUPFAM" id="SSF57802">
    <property type="entry name" value="Rubredoxin-like"/>
    <property type="match status" value="1"/>
</dbReference>
<dbReference type="Proteomes" id="UP000199394">
    <property type="component" value="Unassembled WGS sequence"/>
</dbReference>
<accession>A0A1H4BPF2</accession>
<dbReference type="STRING" id="81409.SAMN04515656_11226"/>
<keyword evidence="2" id="KW-1185">Reference proteome</keyword>
<evidence type="ECO:0008006" key="3">
    <source>
        <dbReference type="Google" id="ProtNLM"/>
    </source>
</evidence>
<evidence type="ECO:0000313" key="1">
    <source>
        <dbReference type="EMBL" id="SEA50045.1"/>
    </source>
</evidence>
<gene>
    <name evidence="1" type="ORF">SAMN04515656_11226</name>
</gene>
<reference evidence="1 2" key="1">
    <citation type="submission" date="2016-10" db="EMBL/GenBank/DDBJ databases">
        <authorList>
            <person name="de Groot N.N."/>
        </authorList>
    </citation>
    <scope>NUCLEOTIDE SEQUENCE [LARGE SCALE GENOMIC DNA]</scope>
    <source>
        <strain evidence="1 2">SR12</strain>
    </source>
</reference>
<dbReference type="AlphaFoldDB" id="A0A1H4BPF2"/>
<dbReference type="EMBL" id="FNRK01000012">
    <property type="protein sequence ID" value="SEA50045.1"/>
    <property type="molecule type" value="Genomic_DNA"/>
</dbReference>
<dbReference type="OrthoDB" id="370924at2"/>
<proteinExistence type="predicted"/>
<organism evidence="1 2">
    <name type="scientific">Eubacterium aggregans</name>
    <dbReference type="NCBI Taxonomy" id="81409"/>
    <lineage>
        <taxon>Bacteria</taxon>
        <taxon>Bacillati</taxon>
        <taxon>Bacillota</taxon>
        <taxon>Clostridia</taxon>
        <taxon>Eubacteriales</taxon>
        <taxon>Eubacteriaceae</taxon>
        <taxon>Eubacterium</taxon>
    </lineage>
</organism>
<dbReference type="Gene3D" id="2.20.28.30">
    <property type="entry name" value="RNA polymerase ii, chain L"/>
    <property type="match status" value="1"/>
</dbReference>
<sequence length="86" mass="9919">MYSIEDFKDARDAFAGRLMMKKQDGDLSDSFRRRNDAIALKAINAVLLMFEIKAERMQAYQCKTCGNELMVDDDTHFCPFCGRAIR</sequence>
<protein>
    <recommendedName>
        <fullName evidence="3">Zinc-ribbon domain-containing protein</fullName>
    </recommendedName>
</protein>
<name>A0A1H4BPF2_9FIRM</name>
<evidence type="ECO:0000313" key="2">
    <source>
        <dbReference type="Proteomes" id="UP000199394"/>
    </source>
</evidence>